<gene>
    <name evidence="5" type="ORF">METZ01_LOCUS35668</name>
</gene>
<dbReference type="InterPro" id="IPR029056">
    <property type="entry name" value="Ribokinase-like"/>
</dbReference>
<evidence type="ECO:0000256" key="3">
    <source>
        <dbReference type="ARBA" id="ARBA00022777"/>
    </source>
</evidence>
<feature type="non-terminal residue" evidence="5">
    <location>
        <position position="1"/>
    </location>
</feature>
<dbReference type="Pfam" id="PF00294">
    <property type="entry name" value="PfkB"/>
    <property type="match status" value="1"/>
</dbReference>
<evidence type="ECO:0000259" key="4">
    <source>
        <dbReference type="Pfam" id="PF00294"/>
    </source>
</evidence>
<accession>A0A381QV17</accession>
<dbReference type="Gene3D" id="3.40.1190.20">
    <property type="match status" value="1"/>
</dbReference>
<dbReference type="AlphaFoldDB" id="A0A381QV17"/>
<reference evidence="5" key="1">
    <citation type="submission" date="2018-05" db="EMBL/GenBank/DDBJ databases">
        <authorList>
            <person name="Lanie J.A."/>
            <person name="Ng W.-L."/>
            <person name="Kazmierczak K.M."/>
            <person name="Andrzejewski T.M."/>
            <person name="Davidsen T.M."/>
            <person name="Wayne K.J."/>
            <person name="Tettelin H."/>
            <person name="Glass J.I."/>
            <person name="Rusch D."/>
            <person name="Podicherti R."/>
            <person name="Tsui H.-C.T."/>
            <person name="Winkler M.E."/>
        </authorList>
    </citation>
    <scope>NUCLEOTIDE SEQUENCE</scope>
</reference>
<evidence type="ECO:0000256" key="1">
    <source>
        <dbReference type="ARBA" id="ARBA00010688"/>
    </source>
</evidence>
<dbReference type="GO" id="GO:0016301">
    <property type="term" value="F:kinase activity"/>
    <property type="evidence" value="ECO:0007669"/>
    <property type="project" value="UniProtKB-KW"/>
</dbReference>
<organism evidence="5">
    <name type="scientific">marine metagenome</name>
    <dbReference type="NCBI Taxonomy" id="408172"/>
    <lineage>
        <taxon>unclassified sequences</taxon>
        <taxon>metagenomes</taxon>
        <taxon>ecological metagenomes</taxon>
    </lineage>
</organism>
<dbReference type="Gene3D" id="3.30.1110.10">
    <property type="match status" value="1"/>
</dbReference>
<feature type="domain" description="Carbohydrate kinase PfkB" evidence="4">
    <location>
        <begin position="36"/>
        <end position="316"/>
    </location>
</feature>
<keyword evidence="3" id="KW-0418">Kinase</keyword>
<dbReference type="InterPro" id="IPR052700">
    <property type="entry name" value="Carb_kinase_PfkB-like"/>
</dbReference>
<comment type="similarity">
    <text evidence="1">Belongs to the carbohydrate kinase PfkB family.</text>
</comment>
<evidence type="ECO:0000313" key="5">
    <source>
        <dbReference type="EMBL" id="SUZ82814.1"/>
    </source>
</evidence>
<dbReference type="InterPro" id="IPR011611">
    <property type="entry name" value="PfkB_dom"/>
</dbReference>
<dbReference type="PANTHER" id="PTHR43320">
    <property type="entry name" value="SUGAR KINASE"/>
    <property type="match status" value="1"/>
</dbReference>
<dbReference type="EMBL" id="UINC01001524">
    <property type="protein sequence ID" value="SUZ82814.1"/>
    <property type="molecule type" value="Genomic_DNA"/>
</dbReference>
<dbReference type="PANTHER" id="PTHR43320:SF3">
    <property type="entry name" value="CARBOHYDRATE KINASE PFKB DOMAIN-CONTAINING PROTEIN"/>
    <property type="match status" value="1"/>
</dbReference>
<keyword evidence="2" id="KW-0808">Transferase</keyword>
<sequence length="318" mass="34804">LNKKIQLLGIGNAIVDILAHVNNQFLRDIGACPGSMTLIDNKEAEQIYNKMKSQKEISGGSVANTVTGFSKLGGTAAYIGRVKDDHLGNIFVNDMQSIGVDMRLKPSKKGAPTARCYVLITDDGERTMQTYLGACTELSREDITSKNISLAETILIEGYIWDIPDGLSLTKKALEISKVESSKTALSLSDSLCVDRHRQQFHEAIDNNLDIIFGNENEIMSLYEVNSFDKIPQKLKHLKNLFVITRGTKGSIIFYQGNTIIQEALSVNNVVDTTGAGDVFAAAFLYGLASKNSLKECSLMANWCASKIIQQSGARLDI</sequence>
<feature type="non-terminal residue" evidence="5">
    <location>
        <position position="318"/>
    </location>
</feature>
<evidence type="ECO:0000256" key="2">
    <source>
        <dbReference type="ARBA" id="ARBA00022679"/>
    </source>
</evidence>
<dbReference type="InterPro" id="IPR002173">
    <property type="entry name" value="Carboh/pur_kinase_PfkB_CS"/>
</dbReference>
<dbReference type="SUPFAM" id="SSF53613">
    <property type="entry name" value="Ribokinase-like"/>
    <property type="match status" value="1"/>
</dbReference>
<dbReference type="CDD" id="cd01168">
    <property type="entry name" value="adenosine_kinase"/>
    <property type="match status" value="1"/>
</dbReference>
<protein>
    <recommendedName>
        <fullName evidence="4">Carbohydrate kinase PfkB domain-containing protein</fullName>
    </recommendedName>
</protein>
<dbReference type="PROSITE" id="PS00584">
    <property type="entry name" value="PFKB_KINASES_2"/>
    <property type="match status" value="1"/>
</dbReference>
<name>A0A381QV17_9ZZZZ</name>
<proteinExistence type="inferred from homology"/>